<evidence type="ECO:0000259" key="5">
    <source>
        <dbReference type="Pfam" id="PF01625"/>
    </source>
</evidence>
<sequence length="225" mass="24649">MASLFETLLGTSLRTQMVDPDKALKGRDGYPYAIPETHTVLGTPLQGPWPEGTRVLYLASGCFWGAEKEAWQLPGVVTTAVGYMGGYTPYPTYEETCTARTGHTETVMVAYDPQQLSDVDLMRHFWEEHDPTQGFRQGNDVGTQYRSAVFYTTPEQGEAARATAAEYGPRLKANGYGDITTEIRPAEEAGPFYYAEAAHQQYLQKNPGGYCPVNSTGVACPVPTA</sequence>
<accession>A0A4P7SLI8</accession>
<dbReference type="GO" id="GO:0033744">
    <property type="term" value="F:L-methionine:thioredoxin-disulfide S-oxidoreductase activity"/>
    <property type="evidence" value="ECO:0007669"/>
    <property type="project" value="RHEA"/>
</dbReference>
<feature type="domain" description="Peptide methionine sulphoxide reductase MsrA" evidence="5">
    <location>
        <begin position="56"/>
        <end position="211"/>
    </location>
</feature>
<dbReference type="RefSeq" id="WP_135973592.1">
    <property type="nucleotide sequence ID" value="NZ_CP039291.1"/>
</dbReference>
<keyword evidence="7" id="KW-1185">Reference proteome</keyword>
<dbReference type="GO" id="GO:0008113">
    <property type="term" value="F:peptide-methionine (S)-S-oxide reductase activity"/>
    <property type="evidence" value="ECO:0007669"/>
    <property type="project" value="UniProtKB-UniRule"/>
</dbReference>
<dbReference type="OrthoDB" id="4174719at2"/>
<feature type="active site" evidence="4">
    <location>
        <position position="62"/>
    </location>
</feature>
<protein>
    <recommendedName>
        <fullName evidence="4">Peptide methionine sulfoxide reductase MsrA</fullName>
        <shortName evidence="4">Protein-methionine-S-oxide reductase</shortName>
        <ecNumber evidence="4">1.8.4.11</ecNumber>
    </recommendedName>
    <alternativeName>
        <fullName evidence="4">Peptide-methionine (S)-S-oxide reductase</fullName>
        <shortName evidence="4">Peptide Met(O) reductase</shortName>
    </alternativeName>
</protein>
<dbReference type="NCBIfam" id="TIGR00401">
    <property type="entry name" value="msrA"/>
    <property type="match status" value="1"/>
</dbReference>
<dbReference type="Pfam" id="PF01625">
    <property type="entry name" value="PMSR"/>
    <property type="match status" value="1"/>
</dbReference>
<dbReference type="Gene3D" id="3.30.1060.10">
    <property type="entry name" value="Peptide methionine sulphoxide reductase MsrA"/>
    <property type="match status" value="1"/>
</dbReference>
<comment type="catalytic activity">
    <reaction evidence="2 4">
        <text>L-methionyl-[protein] + [thioredoxin]-disulfide + H2O = L-methionyl-(S)-S-oxide-[protein] + [thioredoxin]-dithiol</text>
        <dbReference type="Rhea" id="RHEA:14217"/>
        <dbReference type="Rhea" id="RHEA-COMP:10698"/>
        <dbReference type="Rhea" id="RHEA-COMP:10700"/>
        <dbReference type="Rhea" id="RHEA-COMP:12313"/>
        <dbReference type="Rhea" id="RHEA-COMP:12315"/>
        <dbReference type="ChEBI" id="CHEBI:15377"/>
        <dbReference type="ChEBI" id="CHEBI:16044"/>
        <dbReference type="ChEBI" id="CHEBI:29950"/>
        <dbReference type="ChEBI" id="CHEBI:44120"/>
        <dbReference type="ChEBI" id="CHEBI:50058"/>
        <dbReference type="EC" id="1.8.4.11"/>
    </reaction>
</comment>
<comment type="similarity">
    <text evidence="4">Belongs to the MsrA Met sulfoxide reductase family.</text>
</comment>
<dbReference type="EC" id="1.8.4.11" evidence="4"/>
<comment type="function">
    <text evidence="4">Has an important function as a repair enzyme for proteins that have been inactivated by oxidation. Catalyzes the reversible oxidation-reduction of methionine sulfoxide in proteins to methionine.</text>
</comment>
<comment type="catalytic activity">
    <reaction evidence="3 4">
        <text>[thioredoxin]-disulfide + L-methionine + H2O = L-methionine (S)-S-oxide + [thioredoxin]-dithiol</text>
        <dbReference type="Rhea" id="RHEA:19993"/>
        <dbReference type="Rhea" id="RHEA-COMP:10698"/>
        <dbReference type="Rhea" id="RHEA-COMP:10700"/>
        <dbReference type="ChEBI" id="CHEBI:15377"/>
        <dbReference type="ChEBI" id="CHEBI:29950"/>
        <dbReference type="ChEBI" id="CHEBI:50058"/>
        <dbReference type="ChEBI" id="CHEBI:57844"/>
        <dbReference type="ChEBI" id="CHEBI:58772"/>
        <dbReference type="EC" id="1.8.4.11"/>
    </reaction>
</comment>
<dbReference type="KEGG" id="celz:E5225_13300"/>
<dbReference type="Proteomes" id="UP000296469">
    <property type="component" value="Chromosome"/>
</dbReference>
<dbReference type="AlphaFoldDB" id="A0A4P7SLI8"/>
<evidence type="ECO:0000313" key="7">
    <source>
        <dbReference type="Proteomes" id="UP000296469"/>
    </source>
</evidence>
<dbReference type="InterPro" id="IPR036509">
    <property type="entry name" value="Met_Sox_Rdtase_MsrA_sf"/>
</dbReference>
<evidence type="ECO:0000256" key="4">
    <source>
        <dbReference type="HAMAP-Rule" id="MF_01401"/>
    </source>
</evidence>
<name>A0A4P7SLI8_9CELL</name>
<keyword evidence="1 4" id="KW-0560">Oxidoreductase</keyword>
<evidence type="ECO:0000313" key="6">
    <source>
        <dbReference type="EMBL" id="QCB94387.1"/>
    </source>
</evidence>
<proteinExistence type="inferred from homology"/>
<dbReference type="HAMAP" id="MF_01401">
    <property type="entry name" value="MsrA"/>
    <property type="match status" value="1"/>
</dbReference>
<dbReference type="PANTHER" id="PTHR42799:SF2">
    <property type="entry name" value="MITOCHONDRIAL PEPTIDE METHIONINE SULFOXIDE REDUCTASE"/>
    <property type="match status" value="1"/>
</dbReference>
<evidence type="ECO:0000256" key="3">
    <source>
        <dbReference type="ARBA" id="ARBA00048782"/>
    </source>
</evidence>
<organism evidence="6 7">
    <name type="scientific">Cellulomonas shaoxiangyii</name>
    <dbReference type="NCBI Taxonomy" id="2566013"/>
    <lineage>
        <taxon>Bacteria</taxon>
        <taxon>Bacillati</taxon>
        <taxon>Actinomycetota</taxon>
        <taxon>Actinomycetes</taxon>
        <taxon>Micrococcales</taxon>
        <taxon>Cellulomonadaceae</taxon>
        <taxon>Cellulomonas</taxon>
    </lineage>
</organism>
<dbReference type="InterPro" id="IPR002569">
    <property type="entry name" value="Met_Sox_Rdtase_MsrA_dom"/>
</dbReference>
<dbReference type="PANTHER" id="PTHR42799">
    <property type="entry name" value="MITOCHONDRIAL PEPTIDE METHIONINE SULFOXIDE REDUCTASE"/>
    <property type="match status" value="1"/>
</dbReference>
<dbReference type="InterPro" id="IPR050162">
    <property type="entry name" value="MsrA_MetSO_reductase"/>
</dbReference>
<evidence type="ECO:0000256" key="2">
    <source>
        <dbReference type="ARBA" id="ARBA00047806"/>
    </source>
</evidence>
<dbReference type="SUPFAM" id="SSF55068">
    <property type="entry name" value="Peptide methionine sulfoxide reductase"/>
    <property type="match status" value="1"/>
</dbReference>
<dbReference type="GO" id="GO:0034599">
    <property type="term" value="P:cellular response to oxidative stress"/>
    <property type="evidence" value="ECO:0007669"/>
    <property type="project" value="TreeGrafter"/>
</dbReference>
<dbReference type="EMBL" id="CP039291">
    <property type="protein sequence ID" value="QCB94387.1"/>
    <property type="molecule type" value="Genomic_DNA"/>
</dbReference>
<gene>
    <name evidence="4 6" type="primary">msrA</name>
    <name evidence="6" type="ORF">E5225_13300</name>
</gene>
<evidence type="ECO:0000256" key="1">
    <source>
        <dbReference type="ARBA" id="ARBA00023002"/>
    </source>
</evidence>
<dbReference type="GO" id="GO:0005737">
    <property type="term" value="C:cytoplasm"/>
    <property type="evidence" value="ECO:0007669"/>
    <property type="project" value="TreeGrafter"/>
</dbReference>
<reference evidence="6 7" key="1">
    <citation type="submission" date="2019-04" db="EMBL/GenBank/DDBJ databases">
        <title>Isolation and identification of Cellulomonas shaoxiangyii sp. Nov. isolated from feces of the Tibetan antelopes (Pantholops hodgsonii) in the Qinghai-Tibet plateau of China.</title>
        <authorList>
            <person name="Tian Z."/>
        </authorList>
    </citation>
    <scope>NUCLEOTIDE SEQUENCE [LARGE SCALE GENOMIC DNA]</scope>
    <source>
        <strain evidence="6 7">Z28</strain>
    </source>
</reference>